<comment type="function">
    <text evidence="7">Translation factor necessary for the incorporation of selenocysteine into proteins. It probably replaces EF-Tu for the insertion of selenocysteine directed by the UGA codon. SelB binds GTP and GDP.</text>
</comment>
<proteinExistence type="predicted"/>
<dbReference type="GO" id="GO:0005737">
    <property type="term" value="C:cytoplasm"/>
    <property type="evidence" value="ECO:0007669"/>
    <property type="project" value="UniProtKB-SubCell"/>
</dbReference>
<dbReference type="PROSITE" id="PS00301">
    <property type="entry name" value="G_TR_1"/>
    <property type="match status" value="1"/>
</dbReference>
<keyword evidence="3" id="KW-0963">Cytoplasm</keyword>
<evidence type="ECO:0000256" key="2">
    <source>
        <dbReference type="ARBA" id="ARBA00015953"/>
    </source>
</evidence>
<evidence type="ECO:0000256" key="4">
    <source>
        <dbReference type="ARBA" id="ARBA00022741"/>
    </source>
</evidence>
<dbReference type="InterPro" id="IPR015191">
    <property type="entry name" value="SelB_WHD4"/>
</dbReference>
<dbReference type="Gene3D" id="1.10.10.10">
    <property type="entry name" value="Winged helix-like DNA-binding domain superfamily/Winged helix DNA-binding domain"/>
    <property type="match status" value="1"/>
</dbReference>
<dbReference type="PANTHER" id="PTHR43721">
    <property type="entry name" value="ELONGATION FACTOR TU-RELATED"/>
    <property type="match status" value="1"/>
</dbReference>
<dbReference type="InterPro" id="IPR057335">
    <property type="entry name" value="Beta-barrel_SelB"/>
</dbReference>
<gene>
    <name evidence="10" type="primary">selB</name>
    <name evidence="10" type="ORF">GTP77_03085</name>
</gene>
<dbReference type="GO" id="GO:0003746">
    <property type="term" value="F:translation elongation factor activity"/>
    <property type="evidence" value="ECO:0007669"/>
    <property type="project" value="UniProtKB-KW"/>
</dbReference>
<evidence type="ECO:0000259" key="9">
    <source>
        <dbReference type="PROSITE" id="PS51722"/>
    </source>
</evidence>
<dbReference type="Pfam" id="PF09106">
    <property type="entry name" value="WHD_2nd_SelB"/>
    <property type="match status" value="1"/>
</dbReference>
<organism evidence="10 11">
    <name type="scientific">Pseudoduganella aquatica</name>
    <dbReference type="NCBI Taxonomy" id="2660641"/>
    <lineage>
        <taxon>Bacteria</taxon>
        <taxon>Pseudomonadati</taxon>
        <taxon>Pseudomonadota</taxon>
        <taxon>Betaproteobacteria</taxon>
        <taxon>Burkholderiales</taxon>
        <taxon>Oxalobacteraceae</taxon>
        <taxon>Telluria group</taxon>
        <taxon>Pseudoduganella</taxon>
    </lineage>
</organism>
<feature type="domain" description="Tr-type G" evidence="9">
    <location>
        <begin position="1"/>
        <end position="172"/>
    </location>
</feature>
<dbReference type="InterPro" id="IPR009000">
    <property type="entry name" value="Transl_B-barrel_sf"/>
</dbReference>
<dbReference type="GO" id="GO:0001514">
    <property type="term" value="P:selenocysteine incorporation"/>
    <property type="evidence" value="ECO:0007669"/>
    <property type="project" value="InterPro"/>
</dbReference>
<dbReference type="Pfam" id="PF21214">
    <property type="entry name" value="WHD_2nd_SelB_bact"/>
    <property type="match status" value="1"/>
</dbReference>
<name>A0A7X4H7U0_9BURK</name>
<evidence type="ECO:0000256" key="3">
    <source>
        <dbReference type="ARBA" id="ARBA00022490"/>
    </source>
</evidence>
<dbReference type="InterPro" id="IPR004535">
    <property type="entry name" value="Transl_elong_SelB"/>
</dbReference>
<dbReference type="InterPro" id="IPR027417">
    <property type="entry name" value="P-loop_NTPase"/>
</dbReference>
<dbReference type="EMBL" id="WWCU01000002">
    <property type="protein sequence ID" value="MYN06314.1"/>
    <property type="molecule type" value="Genomic_DNA"/>
</dbReference>
<dbReference type="RefSeq" id="WP_161070688.1">
    <property type="nucleotide sequence ID" value="NZ_WWCU01000002.1"/>
</dbReference>
<dbReference type="InterPro" id="IPR009001">
    <property type="entry name" value="Transl_elong_EF1A/Init_IF2_C"/>
</dbReference>
<evidence type="ECO:0000256" key="8">
    <source>
        <dbReference type="ARBA" id="ARBA00031615"/>
    </source>
</evidence>
<evidence type="ECO:0000256" key="1">
    <source>
        <dbReference type="ARBA" id="ARBA00004496"/>
    </source>
</evidence>
<dbReference type="SUPFAM" id="SSF50447">
    <property type="entry name" value="Translation proteins"/>
    <property type="match status" value="1"/>
</dbReference>
<evidence type="ECO:0000313" key="11">
    <source>
        <dbReference type="Proteomes" id="UP000450676"/>
    </source>
</evidence>
<sequence>MIVGTAGHIDHGKTALTRALTGVDTDRLKEEKERGISIELGYAYAPLEDGSILGVIDVPGHEKFIRTMAAGITGIDFALLVIAADDGIMPQTLEHLAILRLLGVRRGAVALNKADRVAPERLQQLETEIARLLEATAFAGCPIFPTAATVSGDAGVSALLLHLAAAARALPIRDEQRLFRLGVDRVFTLAGQGTVVTGTALAGSVAVGDTLTLAPSGQQVRVRGIHAQNRSATEGRAGQRLALKLAGAAREDIERGSWIVAPELAACSSRIDVELTLLPGSGAALKAWSPVHVHLGAAHRTANVVPLDADAMHPGQSARVQLVFEQELHAVPGDRFVLRNAQATQTIGGGMVLDPFGAARKRRSPARLAWLDALHAFADSRDGRKSSAGRSDASSGANADGSGIAALLACSPHGLALSTLVRLSQLPPGRLALPAGVHRIPLPGGDELLIDAGALERLQQQALAALADFHARTPDEAGPDFWRLKRIASPDSDNPLWSHALTALIAQGSLARKGNVLHLPSHSVELSAAEQALADRLMPELLAGRYDPPWVRDLSATLAVPEGEVRRLLRKLARAGSISQIVPDLFYHPAPLAELAHMIATLPDAQAATLRDAAGLGRKRAVQLLEFFDRVGYTRRVRNSHLVRPSASWTHETKEGIPVR</sequence>
<dbReference type="Pfam" id="PF00009">
    <property type="entry name" value="GTP_EFTU"/>
    <property type="match status" value="1"/>
</dbReference>
<comment type="caution">
    <text evidence="10">The sequence shown here is derived from an EMBL/GenBank/DDBJ whole genome shotgun (WGS) entry which is preliminary data.</text>
</comment>
<dbReference type="Pfam" id="PF03144">
    <property type="entry name" value="GTP_EFTU_D2"/>
    <property type="match status" value="1"/>
</dbReference>
<keyword evidence="4" id="KW-0547">Nucleotide-binding</keyword>
<dbReference type="GO" id="GO:0003924">
    <property type="term" value="F:GTPase activity"/>
    <property type="evidence" value="ECO:0007669"/>
    <property type="project" value="InterPro"/>
</dbReference>
<keyword evidence="10" id="KW-0251">Elongation factor</keyword>
<dbReference type="Gene3D" id="1.10.10.2770">
    <property type="match status" value="1"/>
</dbReference>
<dbReference type="InterPro" id="IPR048931">
    <property type="entry name" value="WHD_2nd_SelB_bact"/>
</dbReference>
<dbReference type="GO" id="GO:0003723">
    <property type="term" value="F:RNA binding"/>
    <property type="evidence" value="ECO:0007669"/>
    <property type="project" value="InterPro"/>
</dbReference>
<dbReference type="InterPro" id="IPR031157">
    <property type="entry name" value="G_TR_CS"/>
</dbReference>
<keyword evidence="5" id="KW-0648">Protein biosynthesis</keyword>
<dbReference type="NCBIfam" id="TIGR00475">
    <property type="entry name" value="selB"/>
    <property type="match status" value="1"/>
</dbReference>
<dbReference type="PRINTS" id="PR00315">
    <property type="entry name" value="ELONGATNFCT"/>
</dbReference>
<protein>
    <recommendedName>
        <fullName evidence="2">Selenocysteine-specific elongation factor</fullName>
    </recommendedName>
    <alternativeName>
        <fullName evidence="8">SelB translation factor</fullName>
    </alternativeName>
</protein>
<dbReference type="SUPFAM" id="SSF46785">
    <property type="entry name" value="Winged helix' DNA-binding domain"/>
    <property type="match status" value="3"/>
</dbReference>
<dbReference type="GO" id="GO:0005525">
    <property type="term" value="F:GTP binding"/>
    <property type="evidence" value="ECO:0007669"/>
    <property type="project" value="UniProtKB-KW"/>
</dbReference>
<dbReference type="InterPro" id="IPR015190">
    <property type="entry name" value="Elong_fac_SelB-wing-hlx_typ-2"/>
</dbReference>
<dbReference type="InterPro" id="IPR000795">
    <property type="entry name" value="T_Tr_GTP-bd_dom"/>
</dbReference>
<keyword evidence="11" id="KW-1185">Reference proteome</keyword>
<reference evidence="10 11" key="1">
    <citation type="submission" date="2019-12" db="EMBL/GenBank/DDBJ databases">
        <title>Novel species isolated from a subtropical stream in China.</title>
        <authorList>
            <person name="Lu H."/>
        </authorList>
    </citation>
    <scope>NUCLEOTIDE SEQUENCE [LARGE SCALE GENOMIC DNA]</scope>
    <source>
        <strain evidence="10 11">FT127W</strain>
    </source>
</reference>
<dbReference type="CDD" id="cd15491">
    <property type="entry name" value="selB_III"/>
    <property type="match status" value="1"/>
</dbReference>
<dbReference type="InterPro" id="IPR036390">
    <property type="entry name" value="WH_DNA-bd_sf"/>
</dbReference>
<dbReference type="AlphaFoldDB" id="A0A7X4H7U0"/>
<evidence type="ECO:0000313" key="10">
    <source>
        <dbReference type="EMBL" id="MYN06314.1"/>
    </source>
</evidence>
<dbReference type="Pfam" id="PF09107">
    <property type="entry name" value="WHD_3rd_SelB"/>
    <property type="match status" value="1"/>
</dbReference>
<evidence type="ECO:0000256" key="7">
    <source>
        <dbReference type="ARBA" id="ARBA00025526"/>
    </source>
</evidence>
<dbReference type="Gene3D" id="3.40.50.300">
    <property type="entry name" value="P-loop containing nucleotide triphosphate hydrolases"/>
    <property type="match status" value="1"/>
</dbReference>
<dbReference type="Proteomes" id="UP000450676">
    <property type="component" value="Unassembled WGS sequence"/>
</dbReference>
<dbReference type="InterPro" id="IPR036388">
    <property type="entry name" value="WH-like_DNA-bd_sf"/>
</dbReference>
<evidence type="ECO:0000256" key="6">
    <source>
        <dbReference type="ARBA" id="ARBA00023134"/>
    </source>
</evidence>
<dbReference type="Gene3D" id="2.40.30.10">
    <property type="entry name" value="Translation factors"/>
    <property type="match status" value="1"/>
</dbReference>
<dbReference type="InterPro" id="IPR004161">
    <property type="entry name" value="EFTu-like_2"/>
</dbReference>
<dbReference type="PROSITE" id="PS51722">
    <property type="entry name" value="G_TR_2"/>
    <property type="match status" value="1"/>
</dbReference>
<dbReference type="Pfam" id="PF25461">
    <property type="entry name" value="Beta-barrel_SelB"/>
    <property type="match status" value="1"/>
</dbReference>
<accession>A0A7X4H7U0</accession>
<dbReference type="SUPFAM" id="SSF50465">
    <property type="entry name" value="EF-Tu/eEF-1alpha/eIF2-gamma C-terminal domain"/>
    <property type="match status" value="1"/>
</dbReference>
<keyword evidence="6" id="KW-0342">GTP-binding</keyword>
<dbReference type="PANTHER" id="PTHR43721:SF22">
    <property type="entry name" value="ELONGATION FACTOR TU, MITOCHONDRIAL"/>
    <property type="match status" value="1"/>
</dbReference>
<dbReference type="InterPro" id="IPR050055">
    <property type="entry name" value="EF-Tu_GTPase"/>
</dbReference>
<dbReference type="CDD" id="cd03696">
    <property type="entry name" value="SelB_II"/>
    <property type="match status" value="1"/>
</dbReference>
<evidence type="ECO:0000256" key="5">
    <source>
        <dbReference type="ARBA" id="ARBA00022917"/>
    </source>
</evidence>
<dbReference type="CDD" id="cd04171">
    <property type="entry name" value="SelB"/>
    <property type="match status" value="1"/>
</dbReference>
<dbReference type="SUPFAM" id="SSF52540">
    <property type="entry name" value="P-loop containing nucleoside triphosphate hydrolases"/>
    <property type="match status" value="1"/>
</dbReference>
<comment type="subcellular location">
    <subcellularLocation>
        <location evidence="1">Cytoplasm</location>
    </subcellularLocation>
</comment>